<comment type="caution">
    <text evidence="2">The sequence shown here is derived from an EMBL/GenBank/DDBJ whole genome shotgun (WGS) entry which is preliminary data.</text>
</comment>
<feature type="compositionally biased region" description="Basic and acidic residues" evidence="1">
    <location>
        <begin position="222"/>
        <end position="235"/>
    </location>
</feature>
<keyword evidence="3" id="KW-1185">Reference proteome</keyword>
<reference evidence="2 3" key="1">
    <citation type="journal article" date="2020" name="G3 (Bethesda)">
        <title>Improved Reference Genome for Cyclotella cryptica CCMP332, a Model for Cell Wall Morphogenesis, Salinity Adaptation, and Lipid Production in Diatoms (Bacillariophyta).</title>
        <authorList>
            <person name="Roberts W.R."/>
            <person name="Downey K.M."/>
            <person name="Ruck E.C."/>
            <person name="Traller J.C."/>
            <person name="Alverson A.J."/>
        </authorList>
    </citation>
    <scope>NUCLEOTIDE SEQUENCE [LARGE SCALE GENOMIC DNA]</scope>
    <source>
        <strain evidence="2 3">CCMP332</strain>
    </source>
</reference>
<dbReference type="Proteomes" id="UP001516023">
    <property type="component" value="Unassembled WGS sequence"/>
</dbReference>
<feature type="region of interest" description="Disordered" evidence="1">
    <location>
        <begin position="62"/>
        <end position="160"/>
    </location>
</feature>
<feature type="region of interest" description="Disordered" evidence="1">
    <location>
        <begin position="1"/>
        <end position="32"/>
    </location>
</feature>
<feature type="compositionally biased region" description="Basic and acidic residues" evidence="1">
    <location>
        <begin position="147"/>
        <end position="160"/>
    </location>
</feature>
<proteinExistence type="predicted"/>
<dbReference type="AlphaFoldDB" id="A0ABD3QSZ3"/>
<name>A0ABD3QSZ3_9STRA</name>
<evidence type="ECO:0000313" key="2">
    <source>
        <dbReference type="EMBL" id="KAL3803387.1"/>
    </source>
</evidence>
<evidence type="ECO:0000256" key="1">
    <source>
        <dbReference type="SAM" id="MobiDB-lite"/>
    </source>
</evidence>
<feature type="compositionally biased region" description="Basic residues" evidence="1">
    <location>
        <begin position="11"/>
        <end position="28"/>
    </location>
</feature>
<evidence type="ECO:0000313" key="3">
    <source>
        <dbReference type="Proteomes" id="UP001516023"/>
    </source>
</evidence>
<sequence>MASAAITARKGAAKHGKPSVKTARKYGGKTKDRLTVEQRRRVTEYAKSLKAAPSFHCTSSSEIEVRSYLRPVKGKSREDPTPPASTYVFPATGRTPRKAETGMIGNKTPRDPPSFLKANEDDIGFGDDKRLRKKDPPSNKNEVPEDDVQKTDKMEEGTHTCFTKEVRSRWDFFLRGLKALGIRGSQTNVLSMDTVSDAVHDDDGPFYDAVEEYIEEDNSNEYDQKGESRSVEAFRRPSWVEPIENKRFSKPDP</sequence>
<feature type="compositionally biased region" description="Basic and acidic residues" evidence="1">
    <location>
        <begin position="126"/>
        <end position="137"/>
    </location>
</feature>
<dbReference type="EMBL" id="JABMIG020000014">
    <property type="protein sequence ID" value="KAL3803387.1"/>
    <property type="molecule type" value="Genomic_DNA"/>
</dbReference>
<accession>A0ABD3QSZ3</accession>
<gene>
    <name evidence="2" type="ORF">HJC23_009351</name>
</gene>
<feature type="region of interest" description="Disordered" evidence="1">
    <location>
        <begin position="217"/>
        <end position="236"/>
    </location>
</feature>
<organism evidence="2 3">
    <name type="scientific">Cyclotella cryptica</name>
    <dbReference type="NCBI Taxonomy" id="29204"/>
    <lineage>
        <taxon>Eukaryota</taxon>
        <taxon>Sar</taxon>
        <taxon>Stramenopiles</taxon>
        <taxon>Ochrophyta</taxon>
        <taxon>Bacillariophyta</taxon>
        <taxon>Coscinodiscophyceae</taxon>
        <taxon>Thalassiosirophycidae</taxon>
        <taxon>Stephanodiscales</taxon>
        <taxon>Stephanodiscaceae</taxon>
        <taxon>Cyclotella</taxon>
    </lineage>
</organism>
<protein>
    <submittedName>
        <fullName evidence="2">Uncharacterized protein</fullName>
    </submittedName>
</protein>